<dbReference type="EMBL" id="JQ040541">
    <property type="protein sequence ID" value="AFZ84013.1"/>
    <property type="molecule type" value="mRNA"/>
</dbReference>
<sequence>EEVSEAGMRKCFPRSQQAGKVDQEAGESAGPKVVYVPPPPPEEESSIFSHYADRHKLRKIRRHPCGCEWQ</sequence>
<organism evidence="2">
    <name type="scientific">Labeo rohita</name>
    <name type="common">Indian major carp</name>
    <name type="synonym">Cyprinus rohita</name>
    <dbReference type="NCBI Taxonomy" id="84645"/>
    <lineage>
        <taxon>Eukaryota</taxon>
        <taxon>Metazoa</taxon>
        <taxon>Chordata</taxon>
        <taxon>Craniata</taxon>
        <taxon>Vertebrata</taxon>
        <taxon>Euteleostomi</taxon>
        <taxon>Actinopterygii</taxon>
        <taxon>Neopterygii</taxon>
        <taxon>Teleostei</taxon>
        <taxon>Ostariophysi</taxon>
        <taxon>Cypriniformes</taxon>
        <taxon>Cyprinidae</taxon>
        <taxon>Labeoninae</taxon>
        <taxon>Labeonini</taxon>
        <taxon>Labeo</taxon>
    </lineage>
</organism>
<evidence type="ECO:0000313" key="2">
    <source>
        <dbReference type="EMBL" id="AFZ84013.1"/>
    </source>
</evidence>
<reference evidence="2" key="1">
    <citation type="submission" date="2011-11" db="EMBL/GenBank/DDBJ databases">
        <title>Characterization and expression analysis of Labeo rohita vasa.</title>
        <authorList>
            <person name="Routray P."/>
            <person name="Purohit G.K."/>
            <person name="Dash C."/>
            <person name="Verma D.K."/>
            <person name="Tripathy S."/>
            <person name="Sahu A.D."/>
            <person name="Meher P.K."/>
        </authorList>
    </citation>
    <scope>NUCLEOTIDE SEQUENCE</scope>
</reference>
<dbReference type="AlphaFoldDB" id="L0B8Z9"/>
<accession>L0B8Z9</accession>
<protein>
    <submittedName>
        <fullName evidence="2">Vasa-like protein</fullName>
    </submittedName>
</protein>
<feature type="region of interest" description="Disordered" evidence="1">
    <location>
        <begin position="1"/>
        <end position="44"/>
    </location>
</feature>
<feature type="non-terminal residue" evidence="2">
    <location>
        <position position="70"/>
    </location>
</feature>
<proteinExistence type="evidence at transcript level"/>
<evidence type="ECO:0000256" key="1">
    <source>
        <dbReference type="SAM" id="MobiDB-lite"/>
    </source>
</evidence>
<feature type="non-terminal residue" evidence="2">
    <location>
        <position position="1"/>
    </location>
</feature>
<name>L0B8Z9_LABRO</name>